<organism evidence="2 3">
    <name type="scientific">Microlunatus parietis</name>
    <dbReference type="NCBI Taxonomy" id="682979"/>
    <lineage>
        <taxon>Bacteria</taxon>
        <taxon>Bacillati</taxon>
        <taxon>Actinomycetota</taxon>
        <taxon>Actinomycetes</taxon>
        <taxon>Propionibacteriales</taxon>
        <taxon>Propionibacteriaceae</taxon>
        <taxon>Microlunatus</taxon>
    </lineage>
</organism>
<dbReference type="GO" id="GO:0016301">
    <property type="term" value="F:kinase activity"/>
    <property type="evidence" value="ECO:0007669"/>
    <property type="project" value="UniProtKB-KW"/>
</dbReference>
<evidence type="ECO:0000313" key="3">
    <source>
        <dbReference type="Proteomes" id="UP000569914"/>
    </source>
</evidence>
<keyword evidence="3" id="KW-1185">Reference proteome</keyword>
<evidence type="ECO:0000313" key="2">
    <source>
        <dbReference type="EMBL" id="NYE75568.1"/>
    </source>
</evidence>
<dbReference type="InterPro" id="IPR011009">
    <property type="entry name" value="Kinase-like_dom_sf"/>
</dbReference>
<comment type="caution">
    <text evidence="2">The sequence shown here is derived from an EMBL/GenBank/DDBJ whole genome shotgun (WGS) entry which is preliminary data.</text>
</comment>
<dbReference type="AlphaFoldDB" id="A0A7Y9LG74"/>
<dbReference type="RefSeq" id="WP_179758054.1">
    <property type="nucleotide sequence ID" value="NZ_JACCBU010000001.1"/>
</dbReference>
<sequence>MGNPFEGHQRTDDPAPAALRAAVGLGRELGLTVTEPEVLSDGFWLMVHLRPAPVVARVATFTARMRDPESSLGRELAVTGYLAGQGAPVVGPSPLLPARPYHHEGHWIGFWEYAERRPDAPAPTLEDCLALIGPLHDQLAGYPGPLEPFGSVNQDLAYCLDRLDRAADLLGSAGERALRTAAERLRDFRLAPPSPLLPVHGDLHPGNMINTPEGVRWLDFEDVGLAPREWDLALLSWYVDEPQLASLGPDPERLALCRDLRALQILAGLIAFRGVLGSGPDYDAMITGALPLLTETRALAQ</sequence>
<dbReference type="InterPro" id="IPR002575">
    <property type="entry name" value="Aminoglycoside_PTrfase"/>
</dbReference>
<evidence type="ECO:0000259" key="1">
    <source>
        <dbReference type="Pfam" id="PF01636"/>
    </source>
</evidence>
<keyword evidence="2" id="KW-0808">Transferase</keyword>
<dbReference type="Proteomes" id="UP000569914">
    <property type="component" value="Unassembled WGS sequence"/>
</dbReference>
<proteinExistence type="predicted"/>
<protein>
    <submittedName>
        <fullName evidence="2">Aminoglycoside phosphotransferase (APT) family kinase protein</fullName>
    </submittedName>
</protein>
<gene>
    <name evidence="2" type="ORF">BKA15_006897</name>
</gene>
<accession>A0A7Y9LG74</accession>
<keyword evidence="2" id="KW-0418">Kinase</keyword>
<dbReference type="EMBL" id="JACCBU010000001">
    <property type="protein sequence ID" value="NYE75568.1"/>
    <property type="molecule type" value="Genomic_DNA"/>
</dbReference>
<dbReference type="Pfam" id="PF01636">
    <property type="entry name" value="APH"/>
    <property type="match status" value="1"/>
</dbReference>
<name>A0A7Y9LG74_9ACTN</name>
<feature type="domain" description="Aminoglycoside phosphotransferase" evidence="1">
    <location>
        <begin position="67"/>
        <end position="253"/>
    </location>
</feature>
<dbReference type="Gene3D" id="3.90.1200.10">
    <property type="match status" value="1"/>
</dbReference>
<reference evidence="2 3" key="1">
    <citation type="submission" date="2020-07" db="EMBL/GenBank/DDBJ databases">
        <title>Sequencing the genomes of 1000 actinobacteria strains.</title>
        <authorList>
            <person name="Klenk H.-P."/>
        </authorList>
    </citation>
    <scope>NUCLEOTIDE SEQUENCE [LARGE SCALE GENOMIC DNA]</scope>
    <source>
        <strain evidence="2 3">DSM 22083</strain>
    </source>
</reference>
<dbReference type="SUPFAM" id="SSF56112">
    <property type="entry name" value="Protein kinase-like (PK-like)"/>
    <property type="match status" value="1"/>
</dbReference>